<keyword evidence="5" id="KW-1185">Reference proteome</keyword>
<dbReference type="GO" id="GO:0016740">
    <property type="term" value="F:transferase activity"/>
    <property type="evidence" value="ECO:0007669"/>
    <property type="project" value="UniProtKB-KW"/>
</dbReference>
<dbReference type="RefSeq" id="WP_218841203.1">
    <property type="nucleotide sequence ID" value="NZ_OBEG01000008.1"/>
</dbReference>
<name>A0A285LWY2_9NOCA</name>
<reference evidence="5" key="1">
    <citation type="submission" date="2017-09" db="EMBL/GenBank/DDBJ databases">
        <authorList>
            <person name="Varghese N."/>
            <person name="Submissions S."/>
        </authorList>
    </citation>
    <scope>NUCLEOTIDE SEQUENCE [LARGE SCALE GENOMIC DNA]</scope>
    <source>
        <strain evidence="5">DSM 45537</strain>
    </source>
</reference>
<accession>A0A285LWY2</accession>
<sequence length="186" mass="20243">MDVIGNGPGGRLARVSTTEHALFVYGTLQFPEVLHQLIGRCPDLSPAELTGWRAAALPGRLYPGLVADARATVRGALLSGLSAGEWAVLDAFEDDEYDLRPVDFDATVRADTGVRSSRHRPEDPDLTASARYAPGAVWTYVWTADVTPRDWRAEEFAAEHLSAFATSCAGWRQTLDPVAIPRRPVV</sequence>
<dbReference type="Gene3D" id="3.10.490.10">
    <property type="entry name" value="Gamma-glutamyl cyclotransferase-like"/>
    <property type="match status" value="1"/>
</dbReference>
<gene>
    <name evidence="4" type="ORF">SAMN04244553_6434</name>
</gene>
<evidence type="ECO:0000256" key="2">
    <source>
        <dbReference type="ARBA" id="ARBA00030602"/>
    </source>
</evidence>
<dbReference type="InterPro" id="IPR045038">
    <property type="entry name" value="AIG2-like"/>
</dbReference>
<evidence type="ECO:0000259" key="3">
    <source>
        <dbReference type="Pfam" id="PF06094"/>
    </source>
</evidence>
<proteinExistence type="predicted"/>
<dbReference type="Pfam" id="PF06094">
    <property type="entry name" value="GGACT"/>
    <property type="match status" value="1"/>
</dbReference>
<dbReference type="InterPro" id="IPR009288">
    <property type="entry name" value="AIG2-like_dom"/>
</dbReference>
<dbReference type="SUPFAM" id="SSF110857">
    <property type="entry name" value="Gamma-glutamyl cyclotransferase-like"/>
    <property type="match status" value="1"/>
</dbReference>
<feature type="domain" description="Gamma-glutamylcyclotransferase AIG2-like" evidence="3">
    <location>
        <begin position="22"/>
        <end position="142"/>
    </location>
</feature>
<dbReference type="STRING" id="1379680.GCA_001612615_00833"/>
<dbReference type="Proteomes" id="UP000219565">
    <property type="component" value="Unassembled WGS sequence"/>
</dbReference>
<keyword evidence="1 4" id="KW-0808">Transferase</keyword>
<dbReference type="InterPro" id="IPR036568">
    <property type="entry name" value="GGCT-like_sf"/>
</dbReference>
<organism evidence="4 5">
    <name type="scientific">Nocardia amikacinitolerans</name>
    <dbReference type="NCBI Taxonomy" id="756689"/>
    <lineage>
        <taxon>Bacteria</taxon>
        <taxon>Bacillati</taxon>
        <taxon>Actinomycetota</taxon>
        <taxon>Actinomycetes</taxon>
        <taxon>Mycobacteriales</taxon>
        <taxon>Nocardiaceae</taxon>
        <taxon>Nocardia</taxon>
    </lineage>
</organism>
<evidence type="ECO:0000313" key="4">
    <source>
        <dbReference type="EMBL" id="SNY89422.1"/>
    </source>
</evidence>
<dbReference type="PANTHER" id="PTHR31544:SF2">
    <property type="entry name" value="AIG2-LIKE PROTEIN D"/>
    <property type="match status" value="1"/>
</dbReference>
<dbReference type="EMBL" id="OBEG01000008">
    <property type="protein sequence ID" value="SNY89422.1"/>
    <property type="molecule type" value="Genomic_DNA"/>
</dbReference>
<evidence type="ECO:0000313" key="5">
    <source>
        <dbReference type="Proteomes" id="UP000219565"/>
    </source>
</evidence>
<dbReference type="InterPro" id="IPR013024">
    <property type="entry name" value="GGCT-like"/>
</dbReference>
<protein>
    <recommendedName>
        <fullName evidence="2">Putative gamma-glutamylcyclotransferase</fullName>
    </recommendedName>
</protein>
<evidence type="ECO:0000256" key="1">
    <source>
        <dbReference type="ARBA" id="ARBA00022679"/>
    </source>
</evidence>
<dbReference type="CDD" id="cd06661">
    <property type="entry name" value="GGCT_like"/>
    <property type="match status" value="1"/>
</dbReference>
<dbReference type="PANTHER" id="PTHR31544">
    <property type="entry name" value="AIG2-LIKE PROTEIN D"/>
    <property type="match status" value="1"/>
</dbReference>
<dbReference type="AlphaFoldDB" id="A0A285LWY2"/>